<protein>
    <submittedName>
        <fullName evidence="1">Uncharacterized protein</fullName>
    </submittedName>
</protein>
<evidence type="ECO:0000313" key="2">
    <source>
        <dbReference type="Proteomes" id="UP001165289"/>
    </source>
</evidence>
<dbReference type="AlphaFoldDB" id="A0AAV7JBH6"/>
<organism evidence="1 2">
    <name type="scientific">Oopsacas minuta</name>
    <dbReference type="NCBI Taxonomy" id="111878"/>
    <lineage>
        <taxon>Eukaryota</taxon>
        <taxon>Metazoa</taxon>
        <taxon>Porifera</taxon>
        <taxon>Hexactinellida</taxon>
        <taxon>Hexasterophora</taxon>
        <taxon>Lyssacinosida</taxon>
        <taxon>Leucopsacidae</taxon>
        <taxon>Oopsacas</taxon>
    </lineage>
</organism>
<keyword evidence="2" id="KW-1185">Reference proteome</keyword>
<evidence type="ECO:0000313" key="1">
    <source>
        <dbReference type="EMBL" id="KAI6646046.1"/>
    </source>
</evidence>
<comment type="caution">
    <text evidence="1">The sequence shown here is derived from an EMBL/GenBank/DDBJ whole genome shotgun (WGS) entry which is preliminary data.</text>
</comment>
<name>A0AAV7JBH6_9METZ</name>
<accession>A0AAV7JBH6</accession>
<sequence length="105" mass="12216">MSVLLTNNDAYSLYISNGRSVTVSVRKLIEKNHLSDEETATLHFKFKSLLTSREAYRRKDLETWDDMIFHSTHLAISNPRERISLDPEFSSLVPNSEIETFQIRL</sequence>
<gene>
    <name evidence="1" type="ORF">LOD99_9576</name>
</gene>
<proteinExistence type="predicted"/>
<dbReference type="EMBL" id="JAKMXF010000364">
    <property type="protein sequence ID" value="KAI6646046.1"/>
    <property type="molecule type" value="Genomic_DNA"/>
</dbReference>
<reference evidence="1 2" key="1">
    <citation type="journal article" date="2023" name="BMC Biol.">
        <title>The compact genome of the sponge Oopsacas minuta (Hexactinellida) is lacking key metazoan core genes.</title>
        <authorList>
            <person name="Santini S."/>
            <person name="Schenkelaars Q."/>
            <person name="Jourda C."/>
            <person name="Duchesne M."/>
            <person name="Belahbib H."/>
            <person name="Rocher C."/>
            <person name="Selva M."/>
            <person name="Riesgo A."/>
            <person name="Vervoort M."/>
            <person name="Leys S.P."/>
            <person name="Kodjabachian L."/>
            <person name="Le Bivic A."/>
            <person name="Borchiellini C."/>
            <person name="Claverie J.M."/>
            <person name="Renard E."/>
        </authorList>
    </citation>
    <scope>NUCLEOTIDE SEQUENCE [LARGE SCALE GENOMIC DNA]</scope>
    <source>
        <strain evidence="1">SPO-2</strain>
    </source>
</reference>
<dbReference type="Proteomes" id="UP001165289">
    <property type="component" value="Unassembled WGS sequence"/>
</dbReference>